<gene>
    <name evidence="1" type="ORF">ERS013201_03715</name>
</gene>
<evidence type="ECO:0000313" key="2">
    <source>
        <dbReference type="Proteomes" id="UP000046067"/>
    </source>
</evidence>
<dbReference type="EMBL" id="CWQJ01000039">
    <property type="protein sequence ID" value="CSC84390.1"/>
    <property type="molecule type" value="Genomic_DNA"/>
</dbReference>
<sequence>MTLLRCVVVCHDRQGSSVGKFSLRHVRLPFLLLRKYGLRVSVRHLETSDPLGERLCPQQLLYQSQPPELRFVGIHHP</sequence>
<evidence type="ECO:0000313" key="1">
    <source>
        <dbReference type="EMBL" id="CSC84390.1"/>
    </source>
</evidence>
<dbReference type="Proteomes" id="UP000046067">
    <property type="component" value="Unassembled WGS sequence"/>
</dbReference>
<dbReference type="AlphaFoldDB" id="A0A655ZXA9"/>
<accession>A0A655ZXA9</accession>
<protein>
    <submittedName>
        <fullName evidence="1">Uncharacterized protein</fullName>
    </submittedName>
</protein>
<proteinExistence type="predicted"/>
<reference evidence="1 2" key="1">
    <citation type="submission" date="2015-07" db="EMBL/GenBank/DDBJ databases">
        <authorList>
            <consortium name="Pathogen Informatics"/>
        </authorList>
    </citation>
    <scope>NUCLEOTIDE SEQUENCE [LARGE SCALE GENOMIC DNA]</scope>
    <source>
        <strain evidence="1 2">A325</strain>
    </source>
</reference>
<organism evidence="1 2">
    <name type="scientific">Vibrio cholerae</name>
    <dbReference type="NCBI Taxonomy" id="666"/>
    <lineage>
        <taxon>Bacteria</taxon>
        <taxon>Pseudomonadati</taxon>
        <taxon>Pseudomonadota</taxon>
        <taxon>Gammaproteobacteria</taxon>
        <taxon>Vibrionales</taxon>
        <taxon>Vibrionaceae</taxon>
        <taxon>Vibrio</taxon>
    </lineage>
</organism>
<name>A0A655ZXA9_VIBCL</name>